<dbReference type="RefSeq" id="WP_100350328.1">
    <property type="nucleotide sequence ID" value="NZ_PGTZ01000009.1"/>
</dbReference>
<organism evidence="3 4">
    <name type="scientific">Luteimicrobium subarcticum</name>
    <dbReference type="NCBI Taxonomy" id="620910"/>
    <lineage>
        <taxon>Bacteria</taxon>
        <taxon>Bacillati</taxon>
        <taxon>Actinomycetota</taxon>
        <taxon>Actinomycetes</taxon>
        <taxon>Micrococcales</taxon>
        <taxon>Luteimicrobium</taxon>
    </lineage>
</organism>
<protein>
    <recommendedName>
        <fullName evidence="2">Rv2175c C-terminal domain-containing protein</fullName>
    </recommendedName>
</protein>
<evidence type="ECO:0000259" key="2">
    <source>
        <dbReference type="Pfam" id="PF18367"/>
    </source>
</evidence>
<evidence type="ECO:0000256" key="1">
    <source>
        <dbReference type="SAM" id="MobiDB-lite"/>
    </source>
</evidence>
<feature type="domain" description="Rv2175c C-terminal" evidence="2">
    <location>
        <begin position="64"/>
        <end position="105"/>
    </location>
</feature>
<reference evidence="3 4" key="1">
    <citation type="submission" date="2017-11" db="EMBL/GenBank/DDBJ databases">
        <title>Genomic Encyclopedia of Archaeal and Bacterial Type Strains, Phase II (KMG-II): From Individual Species to Whole Genera.</title>
        <authorList>
            <person name="Goeker M."/>
        </authorList>
    </citation>
    <scope>NUCLEOTIDE SEQUENCE [LARGE SCALE GENOMIC DNA]</scope>
    <source>
        <strain evidence="3 4">DSM 22413</strain>
    </source>
</reference>
<feature type="region of interest" description="Disordered" evidence="1">
    <location>
        <begin position="24"/>
        <end position="43"/>
    </location>
</feature>
<dbReference type="EMBL" id="PGTZ01000009">
    <property type="protein sequence ID" value="PJI90918.1"/>
    <property type="molecule type" value="Genomic_DNA"/>
</dbReference>
<evidence type="ECO:0000313" key="3">
    <source>
        <dbReference type="EMBL" id="PJI90918.1"/>
    </source>
</evidence>
<evidence type="ECO:0000313" key="4">
    <source>
        <dbReference type="Proteomes" id="UP000231586"/>
    </source>
</evidence>
<dbReference type="InterPro" id="IPR041098">
    <property type="entry name" value="Rv2175c_C"/>
</dbReference>
<proteinExistence type="predicted"/>
<dbReference type="Pfam" id="PF18367">
    <property type="entry name" value="Rv2175c_C"/>
    <property type="match status" value="1"/>
</dbReference>
<comment type="caution">
    <text evidence="3">The sequence shown here is derived from an EMBL/GenBank/DDBJ whole genome shotgun (WGS) entry which is preliminary data.</text>
</comment>
<keyword evidence="4" id="KW-1185">Reference proteome</keyword>
<accession>A0A2M8WJ43</accession>
<sequence length="108" mass="11653">MDIHDLTAALDTVLGPTLVASLAGTPERDDAVEWADDDGPRPAHESELRLRIAYKTWEALSATHDEDAARQWFLTARDDLDGDTPLDALATDRGDQVLRAAESSAPAA</sequence>
<dbReference type="AlphaFoldDB" id="A0A2M8WJ43"/>
<name>A0A2M8WJ43_9MICO</name>
<dbReference type="Proteomes" id="UP000231586">
    <property type="component" value="Unassembled WGS sequence"/>
</dbReference>
<gene>
    <name evidence="3" type="ORF">CLV34_2174</name>
</gene>
<dbReference type="OrthoDB" id="4748714at2"/>